<dbReference type="Proteomes" id="UP000634134">
    <property type="component" value="Unassembled WGS sequence"/>
</dbReference>
<dbReference type="InterPro" id="IPR051782">
    <property type="entry name" value="ABC_Transporter_VariousFunc"/>
</dbReference>
<evidence type="ECO:0000256" key="1">
    <source>
        <dbReference type="ARBA" id="ARBA00022448"/>
    </source>
</evidence>
<keyword evidence="1" id="KW-0813">Transport</keyword>
<dbReference type="EMBL" id="JACYGY010000001">
    <property type="protein sequence ID" value="MBE9463589.1"/>
    <property type="molecule type" value="Genomic_DNA"/>
</dbReference>
<evidence type="ECO:0000256" key="2">
    <source>
        <dbReference type="ARBA" id="ARBA00022741"/>
    </source>
</evidence>
<keyword evidence="2" id="KW-0547">Nucleotide-binding</keyword>
<gene>
    <name evidence="5" type="ORF">IEE83_17005</name>
</gene>
<dbReference type="RefSeq" id="WP_194121709.1">
    <property type="nucleotide sequence ID" value="NZ_JACYGY010000001.1"/>
</dbReference>
<organism evidence="5 6">
    <name type="scientific">Dyadobacter subterraneus</name>
    <dbReference type="NCBI Taxonomy" id="2773304"/>
    <lineage>
        <taxon>Bacteria</taxon>
        <taxon>Pseudomonadati</taxon>
        <taxon>Bacteroidota</taxon>
        <taxon>Cytophagia</taxon>
        <taxon>Cytophagales</taxon>
        <taxon>Spirosomataceae</taxon>
        <taxon>Dyadobacter</taxon>
    </lineage>
</organism>
<dbReference type="InterPro" id="IPR027417">
    <property type="entry name" value="P-loop_NTPase"/>
</dbReference>
<accession>A0ABR9WDN0</accession>
<comment type="caution">
    <text evidence="5">The sequence shown here is derived from an EMBL/GenBank/DDBJ whole genome shotgun (WGS) entry which is preliminary data.</text>
</comment>
<evidence type="ECO:0000313" key="5">
    <source>
        <dbReference type="EMBL" id="MBE9463589.1"/>
    </source>
</evidence>
<dbReference type="Pfam" id="PF00005">
    <property type="entry name" value="ABC_tran"/>
    <property type="match status" value="1"/>
</dbReference>
<feature type="domain" description="ABC transporter" evidence="4">
    <location>
        <begin position="2"/>
        <end position="210"/>
    </location>
</feature>
<evidence type="ECO:0000259" key="4">
    <source>
        <dbReference type="PROSITE" id="PS50893"/>
    </source>
</evidence>
<protein>
    <submittedName>
        <fullName evidence="5">AAA family ATPase</fullName>
    </submittedName>
</protein>
<dbReference type="PROSITE" id="PS00211">
    <property type="entry name" value="ABC_TRANSPORTER_1"/>
    <property type="match status" value="1"/>
</dbReference>
<proteinExistence type="predicted"/>
<evidence type="ECO:0000313" key="6">
    <source>
        <dbReference type="Proteomes" id="UP000634134"/>
    </source>
</evidence>
<name>A0ABR9WDN0_9BACT</name>
<dbReference type="PANTHER" id="PTHR42939">
    <property type="entry name" value="ABC TRANSPORTER ATP-BINDING PROTEIN ALBC-RELATED"/>
    <property type="match status" value="1"/>
</dbReference>
<reference evidence="6" key="1">
    <citation type="submission" date="2023-07" db="EMBL/GenBank/DDBJ databases">
        <title>Dyadobacter sp. nov 'subterranea' isolated from contaminted grondwater.</title>
        <authorList>
            <person name="Szabo I."/>
            <person name="Al-Omari J."/>
            <person name="Szerdahelyi S.G."/>
            <person name="Rado J."/>
        </authorList>
    </citation>
    <scope>NUCLEOTIDE SEQUENCE [LARGE SCALE GENOMIC DNA]</scope>
    <source>
        <strain evidence="6">UP-52</strain>
    </source>
</reference>
<dbReference type="Gene3D" id="3.40.50.300">
    <property type="entry name" value="P-loop containing nucleotide triphosphate hydrolases"/>
    <property type="match status" value="1"/>
</dbReference>
<dbReference type="PANTHER" id="PTHR42939:SF1">
    <property type="entry name" value="ABC TRANSPORTER ATP-BINDING PROTEIN ALBC-RELATED"/>
    <property type="match status" value="1"/>
</dbReference>
<dbReference type="PROSITE" id="PS50893">
    <property type="entry name" value="ABC_TRANSPORTER_2"/>
    <property type="match status" value="1"/>
</dbReference>
<dbReference type="InterPro" id="IPR017871">
    <property type="entry name" value="ABC_transporter-like_CS"/>
</dbReference>
<evidence type="ECO:0000256" key="3">
    <source>
        <dbReference type="ARBA" id="ARBA00022840"/>
    </source>
</evidence>
<dbReference type="InterPro" id="IPR003439">
    <property type="entry name" value="ABC_transporter-like_ATP-bd"/>
</dbReference>
<keyword evidence="6" id="KW-1185">Reference proteome</keyword>
<keyword evidence="3" id="KW-0067">ATP-binding</keyword>
<sequence>MLKITNFKKSYNKDLILQIDNLTIESGISWIRGANGTGKSTFLKSAAGIIAFEGDLSLASDVSIKAQPVAYRKLVNFAEAEPVFPEFLTGTDLIRLFTKAKDAPVKQADYFVETMKMGSYVSDPVGTFSSGMLKKLSLLLAFIGNPKLILLDEPLITMDSQALQTLYGWIDEYYSKKGTSFLLSSHQALDESFPHGIRELLVAGQTLKYI</sequence>
<dbReference type="SUPFAM" id="SSF52540">
    <property type="entry name" value="P-loop containing nucleoside triphosphate hydrolases"/>
    <property type="match status" value="1"/>
</dbReference>